<dbReference type="EMBL" id="MH825712">
    <property type="protein sequence ID" value="AYD87358.1"/>
    <property type="molecule type" value="Genomic_DNA"/>
</dbReference>
<name>A0A386KP32_9CAUD</name>
<keyword evidence="2" id="KW-1185">Reference proteome</keyword>
<dbReference type="Proteomes" id="UP000281993">
    <property type="component" value="Segment"/>
</dbReference>
<accession>A0A386KP32</accession>
<protein>
    <submittedName>
        <fullName evidence="1">Uncharacterized protein</fullName>
    </submittedName>
</protein>
<evidence type="ECO:0000313" key="1">
    <source>
        <dbReference type="EMBL" id="AYD87358.1"/>
    </source>
</evidence>
<proteinExistence type="predicted"/>
<gene>
    <name evidence="1" type="primary">62</name>
    <name evidence="1" type="ORF">SEA_VALENTINIPUFF_62</name>
</gene>
<organism evidence="1 2">
    <name type="scientific">Microbacterium phage ValentiniPuff</name>
    <dbReference type="NCBI Taxonomy" id="2315705"/>
    <lineage>
        <taxon>Viruses</taxon>
        <taxon>Duplodnaviria</taxon>
        <taxon>Heunggongvirae</taxon>
        <taxon>Uroviricota</taxon>
        <taxon>Caudoviricetes</taxon>
        <taxon>Valentinivirus</taxon>
        <taxon>Valentinivirus valentinipuff</taxon>
    </lineage>
</organism>
<reference evidence="1 2" key="1">
    <citation type="submission" date="2018-08" db="EMBL/GenBank/DDBJ databases">
        <authorList>
            <person name="Preder H."/>
            <person name="Servin-Meza L.A."/>
            <person name="Bonilla J.A."/>
            <person name="Klyczek K."/>
            <person name="Garlena R.A."/>
            <person name="Russell D.A."/>
            <person name="Pope W.H."/>
            <person name="Jacobs-Sera D."/>
            <person name="Hatfull G.F."/>
        </authorList>
    </citation>
    <scope>NUCLEOTIDE SEQUENCE [LARGE SCALE GENOMIC DNA]</scope>
</reference>
<evidence type="ECO:0000313" key="2">
    <source>
        <dbReference type="Proteomes" id="UP000281993"/>
    </source>
</evidence>
<sequence>MSSTPDPLQQPLTKDEILLAFDSAVGVLMSMRTLIDRGMLSTDVIYAMAPGACRHANRAPSDPSFCLDCEQEVGVSAGFTGGDGS</sequence>